<dbReference type="Proteomes" id="UP001060215">
    <property type="component" value="Chromosome 5"/>
</dbReference>
<keyword evidence="2" id="KW-1185">Reference proteome</keyword>
<dbReference type="EMBL" id="CM045762">
    <property type="protein sequence ID" value="KAI8012633.1"/>
    <property type="molecule type" value="Genomic_DNA"/>
</dbReference>
<protein>
    <submittedName>
        <fullName evidence="1">Uncharacterized protein</fullName>
    </submittedName>
</protein>
<evidence type="ECO:0000313" key="2">
    <source>
        <dbReference type="Proteomes" id="UP001060215"/>
    </source>
</evidence>
<organism evidence="1 2">
    <name type="scientific">Camellia lanceoleosa</name>
    <dbReference type="NCBI Taxonomy" id="1840588"/>
    <lineage>
        <taxon>Eukaryota</taxon>
        <taxon>Viridiplantae</taxon>
        <taxon>Streptophyta</taxon>
        <taxon>Embryophyta</taxon>
        <taxon>Tracheophyta</taxon>
        <taxon>Spermatophyta</taxon>
        <taxon>Magnoliopsida</taxon>
        <taxon>eudicotyledons</taxon>
        <taxon>Gunneridae</taxon>
        <taxon>Pentapetalae</taxon>
        <taxon>asterids</taxon>
        <taxon>Ericales</taxon>
        <taxon>Theaceae</taxon>
        <taxon>Camellia</taxon>
    </lineage>
</organism>
<gene>
    <name evidence="1" type="ORF">LOK49_LG06G01017</name>
</gene>
<sequence length="130" mass="14236">MISVIDALISNDPKSRSSTQAIRTRFLETILIISFLFATILLVIPYQYENGNPVPTVIFNGIPASGFHAFVVSLVYAFTGALTALLIYDTAASSFLARFCELISILSMTSALFLLVWSLITFSFPKPCMG</sequence>
<accession>A0ACC0HG51</accession>
<name>A0ACC0HG51_9ERIC</name>
<reference evidence="1 2" key="1">
    <citation type="journal article" date="2022" name="Plant J.">
        <title>Chromosome-level genome of Camellia lanceoleosa provides a valuable resource for understanding genome evolution and self-incompatibility.</title>
        <authorList>
            <person name="Gong W."/>
            <person name="Xiao S."/>
            <person name="Wang L."/>
            <person name="Liao Z."/>
            <person name="Chang Y."/>
            <person name="Mo W."/>
            <person name="Hu G."/>
            <person name="Li W."/>
            <person name="Zhao G."/>
            <person name="Zhu H."/>
            <person name="Hu X."/>
            <person name="Ji K."/>
            <person name="Xiang X."/>
            <person name="Song Q."/>
            <person name="Yuan D."/>
            <person name="Jin S."/>
            <person name="Zhang L."/>
        </authorList>
    </citation>
    <scope>NUCLEOTIDE SEQUENCE [LARGE SCALE GENOMIC DNA]</scope>
    <source>
        <strain evidence="1">SQ_2022a</strain>
    </source>
</reference>
<comment type="caution">
    <text evidence="1">The sequence shown here is derived from an EMBL/GenBank/DDBJ whole genome shotgun (WGS) entry which is preliminary data.</text>
</comment>
<evidence type="ECO:0000313" key="1">
    <source>
        <dbReference type="EMBL" id="KAI8012633.1"/>
    </source>
</evidence>
<proteinExistence type="predicted"/>